<dbReference type="SUPFAM" id="SSF55298">
    <property type="entry name" value="YjgF-like"/>
    <property type="match status" value="1"/>
</dbReference>
<comment type="similarity">
    <text evidence="1">Belongs to the RutC family.</text>
</comment>
<sequence>MKFKTENSEKNNTPYSDAVEFNEFIQFSGMLGLDENGLVEGGIVPETEQIFKNLKANLDYYNLDFSNIVKSLVMIKNMDDFPEFNKTYLKNFDKPYPVRSAFGVADLAFGACIEIEFLAKK</sequence>
<dbReference type="InterPro" id="IPR019897">
    <property type="entry name" value="RidA_CS"/>
</dbReference>
<dbReference type="InterPro" id="IPR006175">
    <property type="entry name" value="YjgF/YER057c/UK114"/>
</dbReference>
<name>A0A9Q8X2W1_9GAMM</name>
<dbReference type="PROSITE" id="PS01094">
    <property type="entry name" value="UPF0076"/>
    <property type="match status" value="1"/>
</dbReference>
<dbReference type="InterPro" id="IPR035959">
    <property type="entry name" value="RutC-like_sf"/>
</dbReference>
<evidence type="ECO:0000313" key="3">
    <source>
        <dbReference type="Proteomes" id="UP001056381"/>
    </source>
</evidence>
<keyword evidence="2" id="KW-0378">Hydrolase</keyword>
<dbReference type="AlphaFoldDB" id="A0A9Q8X2W1"/>
<keyword evidence="3" id="KW-1185">Reference proteome</keyword>
<dbReference type="EMBL" id="CP097966">
    <property type="protein sequence ID" value="URQ63647.1"/>
    <property type="molecule type" value="Genomic_DNA"/>
</dbReference>
<organism evidence="2 3">
    <name type="scientific">SAR86 cluster bacterium</name>
    <dbReference type="NCBI Taxonomy" id="2030880"/>
    <lineage>
        <taxon>Bacteria</taxon>
        <taxon>Pseudomonadati</taxon>
        <taxon>Pseudomonadota</taxon>
        <taxon>Gammaproteobacteria</taxon>
        <taxon>SAR86 cluster</taxon>
    </lineage>
</organism>
<dbReference type="CDD" id="cd00448">
    <property type="entry name" value="YjgF_YER057c_UK114_family"/>
    <property type="match status" value="1"/>
</dbReference>
<dbReference type="GO" id="GO:0005829">
    <property type="term" value="C:cytosol"/>
    <property type="evidence" value="ECO:0007669"/>
    <property type="project" value="TreeGrafter"/>
</dbReference>
<dbReference type="PANTHER" id="PTHR11803:SF39">
    <property type="entry name" value="2-IMINOBUTANOATE_2-IMINOPROPANOATE DEAMINASE"/>
    <property type="match status" value="1"/>
</dbReference>
<gene>
    <name evidence="2" type="ORF">M9B40_02475</name>
</gene>
<proteinExistence type="inferred from homology"/>
<accession>A0A9Q8X2W1</accession>
<dbReference type="PANTHER" id="PTHR11803">
    <property type="entry name" value="2-IMINOBUTANOATE/2-IMINOPROPANOATE DEAMINASE RIDA"/>
    <property type="match status" value="1"/>
</dbReference>
<dbReference type="GO" id="GO:0019239">
    <property type="term" value="F:deaminase activity"/>
    <property type="evidence" value="ECO:0007669"/>
    <property type="project" value="TreeGrafter"/>
</dbReference>
<evidence type="ECO:0000313" key="2">
    <source>
        <dbReference type="EMBL" id="URQ63647.1"/>
    </source>
</evidence>
<reference evidence="2" key="1">
    <citation type="submission" date="2022-05" db="EMBL/GenBank/DDBJ databases">
        <title>Single-amplified genomics reveal most streamlined microbe among free-living bacteria.</title>
        <authorList>
            <person name="Roda-Garcia J."/>
            <person name="Haro-Moreno J.M."/>
            <person name="Rodriguez-Valera F."/>
            <person name="Almagro-Moreno S."/>
            <person name="Lopez-Perez M."/>
        </authorList>
    </citation>
    <scope>NUCLEOTIDE SEQUENCE</scope>
    <source>
        <strain evidence="2">TMED112-D2-2</strain>
    </source>
</reference>
<dbReference type="Proteomes" id="UP001056381">
    <property type="component" value="Chromosome"/>
</dbReference>
<protein>
    <submittedName>
        <fullName evidence="2">Rid family hydrolase</fullName>
    </submittedName>
</protein>
<evidence type="ECO:0000256" key="1">
    <source>
        <dbReference type="ARBA" id="ARBA00010552"/>
    </source>
</evidence>
<dbReference type="Gene3D" id="3.30.1330.40">
    <property type="entry name" value="RutC-like"/>
    <property type="match status" value="1"/>
</dbReference>
<dbReference type="Pfam" id="PF01042">
    <property type="entry name" value="Ribonuc_L-PSP"/>
    <property type="match status" value="1"/>
</dbReference>